<dbReference type="AlphaFoldDB" id="A0ABD3NSS5"/>
<organism evidence="4 5">
    <name type="scientific">Stephanodiscus triporus</name>
    <dbReference type="NCBI Taxonomy" id="2934178"/>
    <lineage>
        <taxon>Eukaryota</taxon>
        <taxon>Sar</taxon>
        <taxon>Stramenopiles</taxon>
        <taxon>Ochrophyta</taxon>
        <taxon>Bacillariophyta</taxon>
        <taxon>Coscinodiscophyceae</taxon>
        <taxon>Thalassiosirophycidae</taxon>
        <taxon>Stephanodiscales</taxon>
        <taxon>Stephanodiscaceae</taxon>
        <taxon>Stephanodiscus</taxon>
    </lineage>
</organism>
<evidence type="ECO:0000313" key="5">
    <source>
        <dbReference type="Proteomes" id="UP001530315"/>
    </source>
</evidence>
<evidence type="ECO:0000313" key="4">
    <source>
        <dbReference type="EMBL" id="KAL3778903.1"/>
    </source>
</evidence>
<evidence type="ECO:0000259" key="3">
    <source>
        <dbReference type="PROSITE" id="PS50222"/>
    </source>
</evidence>
<keyword evidence="2" id="KW-0106">Calcium</keyword>
<name>A0ABD3NSS5_9STRA</name>
<dbReference type="InterPro" id="IPR011992">
    <property type="entry name" value="EF-hand-dom_pair"/>
</dbReference>
<feature type="domain" description="EF-hand" evidence="3">
    <location>
        <begin position="41"/>
        <end position="75"/>
    </location>
</feature>
<dbReference type="EMBL" id="JALLAZ020001194">
    <property type="protein sequence ID" value="KAL3778903.1"/>
    <property type="molecule type" value="Genomic_DNA"/>
</dbReference>
<proteinExistence type="predicted"/>
<evidence type="ECO:0000256" key="2">
    <source>
        <dbReference type="ARBA" id="ARBA00022837"/>
    </source>
</evidence>
<keyword evidence="5" id="KW-1185">Reference proteome</keyword>
<dbReference type="Pfam" id="PF13499">
    <property type="entry name" value="EF-hand_7"/>
    <property type="match status" value="1"/>
</dbReference>
<dbReference type="SMART" id="SM00054">
    <property type="entry name" value="EFh"/>
    <property type="match status" value="4"/>
</dbReference>
<dbReference type="InterPro" id="IPR002048">
    <property type="entry name" value="EF_hand_dom"/>
</dbReference>
<gene>
    <name evidence="4" type="ORF">ACHAW5_007235</name>
</gene>
<evidence type="ECO:0000256" key="1">
    <source>
        <dbReference type="ARBA" id="ARBA00022737"/>
    </source>
</evidence>
<comment type="caution">
    <text evidence="4">The sequence shown here is derived from an EMBL/GenBank/DDBJ whole genome shotgun (WGS) entry which is preliminary data.</text>
</comment>
<dbReference type="CDD" id="cd00051">
    <property type="entry name" value="EFh"/>
    <property type="match status" value="1"/>
</dbReference>
<protein>
    <recommendedName>
        <fullName evidence="3">EF-hand domain-containing protein</fullName>
    </recommendedName>
</protein>
<dbReference type="SUPFAM" id="SSF47473">
    <property type="entry name" value="EF-hand"/>
    <property type="match status" value="1"/>
</dbReference>
<keyword evidence="1" id="KW-0677">Repeat</keyword>
<dbReference type="PROSITE" id="PS00018">
    <property type="entry name" value="EF_HAND_1"/>
    <property type="match status" value="1"/>
</dbReference>
<feature type="domain" description="EF-hand" evidence="3">
    <location>
        <begin position="76"/>
        <end position="111"/>
    </location>
</feature>
<dbReference type="InterPro" id="IPR018247">
    <property type="entry name" value="EF_Hand_1_Ca_BS"/>
</dbReference>
<dbReference type="Gene3D" id="1.10.238.10">
    <property type="entry name" value="EF-hand"/>
    <property type="match status" value="2"/>
</dbReference>
<sequence>MAEELGWSRRVKRAQINAARAYLESYGGRVPVEDDLTVRLPTLGDAKDIFREMDDGTGSLDIKEIKEFAVRLGQPLEEDRVKAIFESMDKNRDGKVNAEDFMEWFSNDETRKGIKAYFRQKTIQIFKEIDINNSGYLDERKIKDISIQLGHHLSDKKIKAIFMEMDADRSDIDKAGFHKMLSASMGLGGTGWLDKRSGTGSFLG</sequence>
<dbReference type="PROSITE" id="PS50222">
    <property type="entry name" value="EF_HAND_2"/>
    <property type="match status" value="2"/>
</dbReference>
<reference evidence="4 5" key="1">
    <citation type="submission" date="2024-10" db="EMBL/GenBank/DDBJ databases">
        <title>Updated reference genomes for cyclostephanoid diatoms.</title>
        <authorList>
            <person name="Roberts W.R."/>
            <person name="Alverson A.J."/>
        </authorList>
    </citation>
    <scope>NUCLEOTIDE SEQUENCE [LARGE SCALE GENOMIC DNA]</scope>
    <source>
        <strain evidence="4 5">AJA276-08</strain>
    </source>
</reference>
<accession>A0ABD3NSS5</accession>
<dbReference type="InterPro" id="IPR050145">
    <property type="entry name" value="Centrin_CML-like"/>
</dbReference>
<dbReference type="PANTHER" id="PTHR23050">
    <property type="entry name" value="CALCIUM BINDING PROTEIN"/>
    <property type="match status" value="1"/>
</dbReference>
<dbReference type="Proteomes" id="UP001530315">
    <property type="component" value="Unassembled WGS sequence"/>
</dbReference>